<dbReference type="Pfam" id="PF05199">
    <property type="entry name" value="GMC_oxred_C"/>
    <property type="match status" value="1"/>
</dbReference>
<accession>A0AAU8S3T4</accession>
<dbReference type="Proteomes" id="UP000033260">
    <property type="component" value="Chromosome"/>
</dbReference>
<keyword evidence="5" id="KW-0560">Oxidoreductase</keyword>
<name>A0AAU8S3T4_PSEPU</name>
<dbReference type="AlphaFoldDB" id="A0AAU8S3T4"/>
<evidence type="ECO:0000259" key="9">
    <source>
        <dbReference type="PROSITE" id="PS00624"/>
    </source>
</evidence>
<dbReference type="PANTHER" id="PTHR11552:SF147">
    <property type="entry name" value="CHOLINE DEHYDROGENASE, MITOCHONDRIAL"/>
    <property type="match status" value="1"/>
</dbReference>
<dbReference type="Pfam" id="PF00732">
    <property type="entry name" value="GMC_oxred_N"/>
    <property type="match status" value="1"/>
</dbReference>
<evidence type="ECO:0000256" key="7">
    <source>
        <dbReference type="RuleBase" id="RU003968"/>
    </source>
</evidence>
<reference evidence="10 11" key="1">
    <citation type="submission" date="2015-02" db="EMBL/GenBank/DDBJ databases">
        <title>Complete Genome Sequencing of Pseudomonas putida S13.1.2.</title>
        <authorList>
            <person name="Chong T.M."/>
            <person name="Chan K.G."/>
            <person name="Dessaux Y."/>
        </authorList>
    </citation>
    <scope>NUCLEOTIDE SEQUENCE [LARGE SCALE GENOMIC DNA]</scope>
    <source>
        <strain evidence="10 11">S13.1.2</strain>
    </source>
</reference>
<dbReference type="GO" id="GO:0050660">
    <property type="term" value="F:flavin adenine dinucleotide binding"/>
    <property type="evidence" value="ECO:0007669"/>
    <property type="project" value="InterPro"/>
</dbReference>
<dbReference type="InterPro" id="IPR000172">
    <property type="entry name" value="GMC_OxRdtase_N"/>
</dbReference>
<dbReference type="PROSITE" id="PS00624">
    <property type="entry name" value="GMC_OXRED_2"/>
    <property type="match status" value="1"/>
</dbReference>
<comment type="similarity">
    <text evidence="2 7">Belongs to the GMC oxidoreductase family.</text>
</comment>
<evidence type="ECO:0000256" key="6">
    <source>
        <dbReference type="PIRSR" id="PIRSR000137-2"/>
    </source>
</evidence>
<evidence type="ECO:0000313" key="11">
    <source>
        <dbReference type="Proteomes" id="UP000033260"/>
    </source>
</evidence>
<evidence type="ECO:0000256" key="2">
    <source>
        <dbReference type="ARBA" id="ARBA00010790"/>
    </source>
</evidence>
<keyword evidence="3 7" id="KW-0285">Flavoprotein</keyword>
<dbReference type="RefSeq" id="WP_028613576.1">
    <property type="nucleotide sequence ID" value="NZ_CP010979.1"/>
</dbReference>
<dbReference type="Gene3D" id="3.30.560.10">
    <property type="entry name" value="Glucose Oxidase, domain 3"/>
    <property type="match status" value="1"/>
</dbReference>
<dbReference type="PIRSF" id="PIRSF000137">
    <property type="entry name" value="Alcohol_oxidase"/>
    <property type="match status" value="1"/>
</dbReference>
<protein>
    <submittedName>
        <fullName evidence="10">Choline dehydrogenase</fullName>
    </submittedName>
</protein>
<feature type="binding site" evidence="6">
    <location>
        <position position="217"/>
    </location>
    <ligand>
        <name>FAD</name>
        <dbReference type="ChEBI" id="CHEBI:57692"/>
    </ligand>
</feature>
<organism evidence="10 11">
    <name type="scientific">Pseudomonas putida S13.1.2</name>
    <dbReference type="NCBI Taxonomy" id="1384061"/>
    <lineage>
        <taxon>Bacteria</taxon>
        <taxon>Pseudomonadati</taxon>
        <taxon>Pseudomonadota</taxon>
        <taxon>Gammaproteobacteria</taxon>
        <taxon>Pseudomonadales</taxon>
        <taxon>Pseudomonadaceae</taxon>
        <taxon>Pseudomonas</taxon>
    </lineage>
</organism>
<evidence type="ECO:0000256" key="1">
    <source>
        <dbReference type="ARBA" id="ARBA00001974"/>
    </source>
</evidence>
<gene>
    <name evidence="10" type="ORF">N805_11530</name>
</gene>
<dbReference type="GO" id="GO:0016614">
    <property type="term" value="F:oxidoreductase activity, acting on CH-OH group of donors"/>
    <property type="evidence" value="ECO:0007669"/>
    <property type="project" value="InterPro"/>
</dbReference>
<feature type="domain" description="Glucose-methanol-choline oxidoreductase N-terminal" evidence="9">
    <location>
        <begin position="252"/>
        <end position="266"/>
    </location>
</feature>
<dbReference type="EMBL" id="CP010979">
    <property type="protein sequence ID" value="AJQ47807.1"/>
    <property type="molecule type" value="Genomic_DNA"/>
</dbReference>
<evidence type="ECO:0000256" key="5">
    <source>
        <dbReference type="ARBA" id="ARBA00023002"/>
    </source>
</evidence>
<proteinExistence type="inferred from homology"/>
<dbReference type="InterPro" id="IPR036188">
    <property type="entry name" value="FAD/NAD-bd_sf"/>
</dbReference>
<dbReference type="Gene3D" id="3.50.50.60">
    <property type="entry name" value="FAD/NAD(P)-binding domain"/>
    <property type="match status" value="1"/>
</dbReference>
<dbReference type="SUPFAM" id="SSF51905">
    <property type="entry name" value="FAD/NAD(P)-binding domain"/>
    <property type="match status" value="1"/>
</dbReference>
<feature type="domain" description="Glucose-methanol-choline oxidoreductase N-terminal" evidence="8">
    <location>
        <begin position="81"/>
        <end position="104"/>
    </location>
</feature>
<evidence type="ECO:0000256" key="3">
    <source>
        <dbReference type="ARBA" id="ARBA00022630"/>
    </source>
</evidence>
<evidence type="ECO:0000256" key="4">
    <source>
        <dbReference type="ARBA" id="ARBA00022827"/>
    </source>
</evidence>
<dbReference type="PROSITE" id="PS00623">
    <property type="entry name" value="GMC_OXRED_1"/>
    <property type="match status" value="1"/>
</dbReference>
<dbReference type="PANTHER" id="PTHR11552">
    <property type="entry name" value="GLUCOSE-METHANOL-CHOLINE GMC OXIDOREDUCTASE"/>
    <property type="match status" value="1"/>
</dbReference>
<dbReference type="InterPro" id="IPR007867">
    <property type="entry name" value="GMC_OxRtase_C"/>
</dbReference>
<comment type="cofactor">
    <cofactor evidence="1 6">
        <name>FAD</name>
        <dbReference type="ChEBI" id="CHEBI:57692"/>
    </cofactor>
</comment>
<dbReference type="InterPro" id="IPR012132">
    <property type="entry name" value="GMC_OxRdtase"/>
</dbReference>
<evidence type="ECO:0000259" key="8">
    <source>
        <dbReference type="PROSITE" id="PS00623"/>
    </source>
</evidence>
<keyword evidence="4 6" id="KW-0274">FAD</keyword>
<dbReference type="SUPFAM" id="SSF54373">
    <property type="entry name" value="FAD-linked reductases, C-terminal domain"/>
    <property type="match status" value="1"/>
</dbReference>
<sequence>MHDHDYVIVGGGTAGCILANRLSASGKHRVLVLEAGGEPNGRWIPIPAGFSKLMVDKRFNWNFKTKPEAGTYNREIAVPRGRGLGGSTLINGMIYVRGQPGDYDAWAATGAKGWNFETLKPYFDRFENYAQGDANRGHEGPMHIHQVSERFTLSSAFLEAAAQDGQPYNEDYNGQDQTGFGYYQVAQKAGRRWSVVDGYLKPARTRANLTIVTHAQVLRIDLQGKRCVGVTYQQGSREVTVKANVEVILCAGAIQSPQLLELSGIGRAEVLLAAGVSVRHELRGVGENYIDHFATRMNWRMKDVVTLNQLARGWRLGLAVAEYYTRRTGILTLGTGLVHGFVKTDPRLATPDVQYFFVHASYANAANRVLDRHPGMTLGVSQLRPKSMGSVHIESSDRHAMPAIRPNMLAEREDQQCLVEGMKIARRIVQQPAIARYVEAETSPGLDAQSDAQWLEFARRTGQTIYHPIGTCRMGEDPAAVVDSRLKVHGVQGLRVVDASVMPSMVSGNIQGAVMAVAERAADLIIEDSPR</sequence>
<evidence type="ECO:0000313" key="10">
    <source>
        <dbReference type="EMBL" id="AJQ47807.1"/>
    </source>
</evidence>